<protein>
    <submittedName>
        <fullName evidence="1">Uncharacterized protein</fullName>
    </submittedName>
</protein>
<dbReference type="EMBL" id="CACRZD030000009">
    <property type="protein sequence ID" value="CAA6665400.1"/>
    <property type="molecule type" value="Genomic_DNA"/>
</dbReference>
<dbReference type="Proteomes" id="UP001189122">
    <property type="component" value="Unassembled WGS sequence"/>
</dbReference>
<sequence>MAAAVTNAAAVIGTPVTAGFRSRPRRHAATGEIFGHDGWVTWLETVDLSILVSPFYS</sequence>
<organism evidence="1">
    <name type="scientific">Spirodela intermedia</name>
    <name type="common">Intermediate duckweed</name>
    <dbReference type="NCBI Taxonomy" id="51605"/>
    <lineage>
        <taxon>Eukaryota</taxon>
        <taxon>Viridiplantae</taxon>
        <taxon>Streptophyta</taxon>
        <taxon>Embryophyta</taxon>
        <taxon>Tracheophyta</taxon>
        <taxon>Spermatophyta</taxon>
        <taxon>Magnoliopsida</taxon>
        <taxon>Liliopsida</taxon>
        <taxon>Araceae</taxon>
        <taxon>Lemnoideae</taxon>
        <taxon>Spirodela</taxon>
    </lineage>
</organism>
<name>A0A7I8J5W4_SPIIN</name>
<proteinExistence type="predicted"/>
<gene>
    <name evidence="1" type="ORF">SI7747_09011789</name>
</gene>
<dbReference type="AlphaFoldDB" id="A0A7I8J5W4"/>
<evidence type="ECO:0000313" key="2">
    <source>
        <dbReference type="Proteomes" id="UP001189122"/>
    </source>
</evidence>
<dbReference type="EMBL" id="LR743596">
    <property type="protein sequence ID" value="CAA2626071.1"/>
    <property type="molecule type" value="Genomic_DNA"/>
</dbReference>
<keyword evidence="2" id="KW-1185">Reference proteome</keyword>
<accession>A0A7I8J5W4</accession>
<reference evidence="1 2" key="1">
    <citation type="submission" date="2019-12" db="EMBL/GenBank/DDBJ databases">
        <authorList>
            <person name="Scholz U."/>
            <person name="Mascher M."/>
            <person name="Fiebig A."/>
        </authorList>
    </citation>
    <scope>NUCLEOTIDE SEQUENCE</scope>
</reference>
<evidence type="ECO:0000313" key="1">
    <source>
        <dbReference type="EMBL" id="CAA2626071.1"/>
    </source>
</evidence>